<evidence type="ECO:0000256" key="1">
    <source>
        <dbReference type="SAM" id="MobiDB-lite"/>
    </source>
</evidence>
<feature type="chain" id="PRO_5045993714" description="Secreted protein" evidence="2">
    <location>
        <begin position="28"/>
        <end position="56"/>
    </location>
</feature>
<feature type="region of interest" description="Disordered" evidence="1">
    <location>
        <begin position="30"/>
        <end position="56"/>
    </location>
</feature>
<keyword evidence="2" id="KW-0732">Signal</keyword>
<organism evidence="3 4">
    <name type="scientific">Streptomyces durbertensis</name>
    <dbReference type="NCBI Taxonomy" id="2448886"/>
    <lineage>
        <taxon>Bacteria</taxon>
        <taxon>Bacillati</taxon>
        <taxon>Actinomycetota</taxon>
        <taxon>Actinomycetes</taxon>
        <taxon>Kitasatosporales</taxon>
        <taxon>Streptomycetaceae</taxon>
        <taxon>Streptomyces</taxon>
    </lineage>
</organism>
<reference evidence="4" key="1">
    <citation type="journal article" date="2020" name="Syst. Appl. Microbiol.">
        <title>Streptomyces alkaliterrae sp. nov., isolated from an alkaline soil, and emended descriptions of Streptomyces alkaliphilus, Streptomyces calidiresistens and Streptomyces durbertensis.</title>
        <authorList>
            <person name="Swiecimska M."/>
            <person name="Golinska P."/>
            <person name="Nouioui I."/>
            <person name="Wypij M."/>
            <person name="Rai M."/>
            <person name="Sangal V."/>
            <person name="Goodfellow M."/>
        </authorList>
    </citation>
    <scope>NUCLEOTIDE SEQUENCE [LARGE SCALE GENOMIC DNA]</scope>
    <source>
        <strain evidence="4">DSM 104538</strain>
    </source>
</reference>
<evidence type="ECO:0000313" key="4">
    <source>
        <dbReference type="Proteomes" id="UP000766698"/>
    </source>
</evidence>
<evidence type="ECO:0000256" key="2">
    <source>
        <dbReference type="SAM" id="SignalP"/>
    </source>
</evidence>
<sequence length="56" mass="5692">MKIKKFSQVIAATGVALALAFHLGHTAVTDSADKPTTGTVVAKGPGDGTNGEIDWP</sequence>
<name>A0ABR6EDU9_9ACTN</name>
<keyword evidence="4" id="KW-1185">Reference proteome</keyword>
<gene>
    <name evidence="3" type="ORF">GL263_07610</name>
</gene>
<dbReference type="RefSeq" id="WP_182854822.1">
    <property type="nucleotide sequence ID" value="NZ_WMLF01000073.1"/>
</dbReference>
<evidence type="ECO:0000313" key="3">
    <source>
        <dbReference type="EMBL" id="MBB1243428.1"/>
    </source>
</evidence>
<dbReference type="EMBL" id="WMLF01000073">
    <property type="protein sequence ID" value="MBB1243428.1"/>
    <property type="molecule type" value="Genomic_DNA"/>
</dbReference>
<dbReference type="Proteomes" id="UP000766698">
    <property type="component" value="Unassembled WGS sequence"/>
</dbReference>
<protein>
    <recommendedName>
        <fullName evidence="5">Secreted protein</fullName>
    </recommendedName>
</protein>
<comment type="caution">
    <text evidence="3">The sequence shown here is derived from an EMBL/GenBank/DDBJ whole genome shotgun (WGS) entry which is preliminary data.</text>
</comment>
<evidence type="ECO:0008006" key="5">
    <source>
        <dbReference type="Google" id="ProtNLM"/>
    </source>
</evidence>
<feature type="signal peptide" evidence="2">
    <location>
        <begin position="1"/>
        <end position="27"/>
    </location>
</feature>
<accession>A0ABR6EDU9</accession>
<proteinExistence type="predicted"/>